<dbReference type="Proteomes" id="UP000230605">
    <property type="component" value="Chromosome 4"/>
</dbReference>
<proteinExistence type="predicted"/>
<keyword evidence="1" id="KW-0539">Nucleus</keyword>
<evidence type="ECO:0000313" key="4">
    <source>
        <dbReference type="EMBL" id="PIA93169.1"/>
    </source>
</evidence>
<evidence type="ECO:0000256" key="1">
    <source>
        <dbReference type="ARBA" id="ARBA00023242"/>
    </source>
</evidence>
<feature type="compositionally biased region" description="Low complexity" evidence="2">
    <location>
        <begin position="115"/>
        <end position="128"/>
    </location>
</feature>
<sequence>MSDEKAKGRAKGRRAQVANACITCRTAKLKCSGQHPTCARCRDRELVCEYDVSEGMTKRQQLRNDLSDRSLELERAMGVLTHMQQASDHEAAESLARLRIGSSIESEYLRIQSQRASRSPSSDGISRSHYSASASNPDLDRTLASQNQRLLSLLNPAAQQQQQQQQQQAEQQPQPQPQPTTQANWSQSPNAAENWTAVFRRETRAYRALAQAIRSTILIDIILKLVLENETWVITSSTTILSTLLARRGLVDRANIYAARKPARSKCRQNDKSMEQQQPRSDALLGTLGFLCSNHLPPKLRTPRNKIPGTRLETTVRKAGQDTWCRDNQQK</sequence>
<evidence type="ECO:0000313" key="5">
    <source>
        <dbReference type="EMBL" id="WPB01765.1"/>
    </source>
</evidence>
<evidence type="ECO:0000259" key="3">
    <source>
        <dbReference type="PROSITE" id="PS50048"/>
    </source>
</evidence>
<dbReference type="InterPro" id="IPR053187">
    <property type="entry name" value="Notoamide_regulator"/>
</dbReference>
<dbReference type="InterPro" id="IPR036864">
    <property type="entry name" value="Zn2-C6_fun-type_DNA-bd_sf"/>
</dbReference>
<dbReference type="SUPFAM" id="SSF57701">
    <property type="entry name" value="Zn2/Cys6 DNA-binding domain"/>
    <property type="match status" value="1"/>
</dbReference>
<dbReference type="Pfam" id="PF00172">
    <property type="entry name" value="Zn_clus"/>
    <property type="match status" value="1"/>
</dbReference>
<dbReference type="AlphaFoldDB" id="A0A2G5HKV2"/>
<evidence type="ECO:0000313" key="7">
    <source>
        <dbReference type="Proteomes" id="UP001302367"/>
    </source>
</evidence>
<evidence type="ECO:0000313" key="6">
    <source>
        <dbReference type="Proteomes" id="UP000230605"/>
    </source>
</evidence>
<feature type="region of interest" description="Disordered" evidence="2">
    <location>
        <begin position="157"/>
        <end position="190"/>
    </location>
</feature>
<dbReference type="GO" id="GO:0000981">
    <property type="term" value="F:DNA-binding transcription factor activity, RNA polymerase II-specific"/>
    <property type="evidence" value="ECO:0007669"/>
    <property type="project" value="InterPro"/>
</dbReference>
<dbReference type="GO" id="GO:0008270">
    <property type="term" value="F:zinc ion binding"/>
    <property type="evidence" value="ECO:0007669"/>
    <property type="project" value="InterPro"/>
</dbReference>
<dbReference type="PANTHER" id="PTHR47256:SF1">
    <property type="entry name" value="ZN(II)2CYS6 TRANSCRIPTION FACTOR (EUROFUNG)"/>
    <property type="match status" value="1"/>
</dbReference>
<feature type="compositionally biased region" description="Low complexity" evidence="2">
    <location>
        <begin position="157"/>
        <end position="183"/>
    </location>
</feature>
<dbReference type="Proteomes" id="UP001302367">
    <property type="component" value="Chromosome 4"/>
</dbReference>
<dbReference type="SMART" id="SM00066">
    <property type="entry name" value="GAL4"/>
    <property type="match status" value="1"/>
</dbReference>
<feature type="domain" description="Zn(2)-C6 fungal-type" evidence="3">
    <location>
        <begin position="20"/>
        <end position="50"/>
    </location>
</feature>
<dbReference type="CDD" id="cd00067">
    <property type="entry name" value="GAL4"/>
    <property type="match status" value="1"/>
</dbReference>
<accession>A0A2G5HKV2</accession>
<keyword evidence="7" id="KW-1185">Reference proteome</keyword>
<dbReference type="OrthoDB" id="2985014at2759"/>
<reference evidence="5 7" key="2">
    <citation type="submission" date="2023-09" db="EMBL/GenBank/DDBJ databases">
        <title>Complete-Gapless Cercospora beticola genome.</title>
        <authorList>
            <person name="Wyatt N.A."/>
            <person name="Spanner R.E."/>
            <person name="Bolton M.D."/>
        </authorList>
    </citation>
    <scope>NUCLEOTIDE SEQUENCE [LARGE SCALE GENOMIC DNA]</scope>
    <source>
        <strain evidence="5">Cb09-40</strain>
    </source>
</reference>
<reference evidence="4 6" key="1">
    <citation type="submission" date="2015-10" db="EMBL/GenBank/DDBJ databases">
        <title>The cercosporin biosynthetic gene cluster was horizontally transferred to several fungal lineages and shown to be expanded in Cercospora beticola based on microsynteny with recipient genomes.</title>
        <authorList>
            <person name="De Jonge R."/>
            <person name="Ebert M.K."/>
            <person name="Suttle J.C."/>
            <person name="Jurick Ii W.M."/>
            <person name="Secor G.A."/>
            <person name="Thomma B.P."/>
            <person name="Van De Peer Y."/>
            <person name="Bolton M.D."/>
        </authorList>
    </citation>
    <scope>NUCLEOTIDE SEQUENCE [LARGE SCALE GENOMIC DNA]</scope>
    <source>
        <strain evidence="4 6">09-40</strain>
    </source>
</reference>
<dbReference type="PRINTS" id="PR00755">
    <property type="entry name" value="AFLATOXINBRP"/>
</dbReference>
<dbReference type="PROSITE" id="PS00463">
    <property type="entry name" value="ZN2_CY6_FUNGAL_1"/>
    <property type="match status" value="1"/>
</dbReference>
<dbReference type="PROSITE" id="PS50048">
    <property type="entry name" value="ZN2_CY6_FUNGAL_2"/>
    <property type="match status" value="1"/>
</dbReference>
<dbReference type="EMBL" id="LKMD01000105">
    <property type="protein sequence ID" value="PIA93169.1"/>
    <property type="molecule type" value="Genomic_DNA"/>
</dbReference>
<dbReference type="SUPFAM" id="SSF81995">
    <property type="entry name" value="beta-sandwich domain of Sec23/24"/>
    <property type="match status" value="1"/>
</dbReference>
<name>A0A2G5HKV2_CERBT</name>
<dbReference type="PANTHER" id="PTHR47256">
    <property type="entry name" value="ZN(II)2CYS6 TRANSCRIPTION FACTOR (EUROFUNG)-RELATED"/>
    <property type="match status" value="1"/>
</dbReference>
<organism evidence="4 6">
    <name type="scientific">Cercospora beticola</name>
    <name type="common">Sugarbeet leaf spot fungus</name>
    <dbReference type="NCBI Taxonomy" id="122368"/>
    <lineage>
        <taxon>Eukaryota</taxon>
        <taxon>Fungi</taxon>
        <taxon>Dikarya</taxon>
        <taxon>Ascomycota</taxon>
        <taxon>Pezizomycotina</taxon>
        <taxon>Dothideomycetes</taxon>
        <taxon>Dothideomycetidae</taxon>
        <taxon>Mycosphaerellales</taxon>
        <taxon>Mycosphaerellaceae</taxon>
        <taxon>Cercospora</taxon>
    </lineage>
</organism>
<dbReference type="EMBL" id="CP134187">
    <property type="protein sequence ID" value="WPB01765.1"/>
    <property type="molecule type" value="Genomic_DNA"/>
</dbReference>
<feature type="region of interest" description="Disordered" evidence="2">
    <location>
        <begin position="111"/>
        <end position="139"/>
    </location>
</feature>
<gene>
    <name evidence="4" type="ORF">CB0940_04519</name>
    <name evidence="5" type="ORF">RHO25_006397</name>
</gene>
<dbReference type="InterPro" id="IPR001138">
    <property type="entry name" value="Zn2Cys6_DnaBD"/>
</dbReference>
<protein>
    <recommendedName>
        <fullName evidence="3">Zn(2)-C6 fungal-type domain-containing protein</fullName>
    </recommendedName>
</protein>
<evidence type="ECO:0000256" key="2">
    <source>
        <dbReference type="SAM" id="MobiDB-lite"/>
    </source>
</evidence>
<dbReference type="Gene3D" id="4.10.240.10">
    <property type="entry name" value="Zn(2)-C6 fungal-type DNA-binding domain"/>
    <property type="match status" value="1"/>
</dbReference>